<feature type="non-terminal residue" evidence="3">
    <location>
        <position position="76"/>
    </location>
</feature>
<proteinExistence type="predicted"/>
<evidence type="ECO:0000313" key="3">
    <source>
        <dbReference type="EMBL" id="KAG1794465.1"/>
    </source>
</evidence>
<organism evidence="3 5">
    <name type="scientific">Suillus plorans</name>
    <dbReference type="NCBI Taxonomy" id="116603"/>
    <lineage>
        <taxon>Eukaryota</taxon>
        <taxon>Fungi</taxon>
        <taxon>Dikarya</taxon>
        <taxon>Basidiomycota</taxon>
        <taxon>Agaricomycotina</taxon>
        <taxon>Agaricomycetes</taxon>
        <taxon>Agaricomycetidae</taxon>
        <taxon>Boletales</taxon>
        <taxon>Suillineae</taxon>
        <taxon>Suillaceae</taxon>
        <taxon>Suillus</taxon>
    </lineage>
</organism>
<dbReference type="GO" id="GO:0005840">
    <property type="term" value="C:ribosome"/>
    <property type="evidence" value="ECO:0007669"/>
    <property type="project" value="UniProtKB-KW"/>
</dbReference>
<dbReference type="EMBL" id="JABBWE010000017">
    <property type="protein sequence ID" value="KAG1797121.1"/>
    <property type="molecule type" value="Genomic_DNA"/>
</dbReference>
<comment type="caution">
    <text evidence="3">The sequence shown here is derived from an EMBL/GenBank/DDBJ whole genome shotgun (WGS) entry which is preliminary data.</text>
</comment>
<dbReference type="GO" id="GO:0003735">
    <property type="term" value="F:structural constituent of ribosome"/>
    <property type="evidence" value="ECO:0007669"/>
    <property type="project" value="InterPro"/>
</dbReference>
<keyword evidence="1" id="KW-0689">Ribosomal protein</keyword>
<gene>
    <name evidence="3" type="ORF">HD556DRAFT_1187978</name>
    <name evidence="4" type="ORF">HD556DRAFT_1220751</name>
</gene>
<feature type="non-terminal residue" evidence="3">
    <location>
        <position position="1"/>
    </location>
</feature>
<dbReference type="EMBL" id="JABBWE010000026">
    <property type="protein sequence ID" value="KAG1794465.1"/>
    <property type="molecule type" value="Genomic_DNA"/>
</dbReference>
<evidence type="ECO:0000313" key="5">
    <source>
        <dbReference type="Proteomes" id="UP000719766"/>
    </source>
</evidence>
<dbReference type="GO" id="GO:0006412">
    <property type="term" value="P:translation"/>
    <property type="evidence" value="ECO:0007669"/>
    <property type="project" value="InterPro"/>
</dbReference>
<dbReference type="GO" id="GO:1990904">
    <property type="term" value="C:ribonucleoprotein complex"/>
    <property type="evidence" value="ECO:0007669"/>
    <property type="project" value="UniProtKB-KW"/>
</dbReference>
<dbReference type="OrthoDB" id="9834376at2759"/>
<evidence type="ECO:0000313" key="4">
    <source>
        <dbReference type="EMBL" id="KAG1797121.1"/>
    </source>
</evidence>
<dbReference type="Proteomes" id="UP000719766">
    <property type="component" value="Unassembled WGS sequence"/>
</dbReference>
<keyword evidence="2" id="KW-0687">Ribonucleoprotein</keyword>
<dbReference type="AlphaFoldDB" id="A0A9P7DIN9"/>
<sequence length="76" mass="8636">ITGEASSCDLKELVQRFVPEAIGRKIEKHNRNIYPLQNVYVRQAKILKAPKFDVSKLLELSHAESIDVSKIEIDSD</sequence>
<keyword evidence="5" id="KW-1185">Reference proteome</keyword>
<dbReference type="InterPro" id="IPR001593">
    <property type="entry name" value="Ribosomal_eS1"/>
</dbReference>
<dbReference type="RefSeq" id="XP_041160632.1">
    <property type="nucleotide sequence ID" value="XM_041296116.1"/>
</dbReference>
<dbReference type="Pfam" id="PF01015">
    <property type="entry name" value="Ribosomal_S3Ae"/>
    <property type="match status" value="1"/>
</dbReference>
<evidence type="ECO:0008006" key="6">
    <source>
        <dbReference type="Google" id="ProtNLM"/>
    </source>
</evidence>
<protein>
    <recommendedName>
        <fullName evidence="6">40S ribosomal protein S3a</fullName>
    </recommendedName>
</protein>
<evidence type="ECO:0000256" key="2">
    <source>
        <dbReference type="ARBA" id="ARBA00023274"/>
    </source>
</evidence>
<dbReference type="GeneID" id="64589880"/>
<evidence type="ECO:0000256" key="1">
    <source>
        <dbReference type="ARBA" id="ARBA00022980"/>
    </source>
</evidence>
<accession>A0A9P7DIN9</accession>
<name>A0A9P7DIN9_9AGAM</name>
<reference evidence="3" key="1">
    <citation type="journal article" date="2020" name="New Phytol.">
        <title>Comparative genomics reveals dynamic genome evolution in host specialist ectomycorrhizal fungi.</title>
        <authorList>
            <person name="Lofgren L.A."/>
            <person name="Nguyen N.H."/>
            <person name="Vilgalys R."/>
            <person name="Ruytinx J."/>
            <person name="Liao H.L."/>
            <person name="Branco S."/>
            <person name="Kuo A."/>
            <person name="LaButti K."/>
            <person name="Lipzen A."/>
            <person name="Andreopoulos W."/>
            <person name="Pangilinan J."/>
            <person name="Riley R."/>
            <person name="Hundley H."/>
            <person name="Na H."/>
            <person name="Barry K."/>
            <person name="Grigoriev I.V."/>
            <person name="Stajich J.E."/>
            <person name="Kennedy P.G."/>
        </authorList>
    </citation>
    <scope>NUCLEOTIDE SEQUENCE</scope>
    <source>
        <strain evidence="3">S12</strain>
    </source>
</reference>